<gene>
    <name evidence="1" type="ORF">Spa11_07660</name>
</gene>
<dbReference type="AlphaFoldDB" id="A0A518K476"/>
<name>A0A518K476_9BACT</name>
<dbReference type="Proteomes" id="UP000316426">
    <property type="component" value="Chromosome"/>
</dbReference>
<dbReference type="EMBL" id="CP036349">
    <property type="protein sequence ID" value="QDV72587.1"/>
    <property type="molecule type" value="Genomic_DNA"/>
</dbReference>
<evidence type="ECO:0000313" key="1">
    <source>
        <dbReference type="EMBL" id="QDV72587.1"/>
    </source>
</evidence>
<sequence length="131" mass="14926">MGRFEPIAERDEALARVVLDAAFRVHSKLGPGLLESIYEHCLDKELTKSGVPFERQPLLAIEYDGEIIDAGLRMDLFIDKRVIVELKAVEQLAPIHEAQLFTYLKLTNCRLGLLLNFNVPHFKDGIKRVVR</sequence>
<proteinExistence type="predicted"/>
<reference evidence="1 2" key="1">
    <citation type="submission" date="2019-02" db="EMBL/GenBank/DDBJ databases">
        <title>Deep-cultivation of Planctomycetes and their phenomic and genomic characterization uncovers novel biology.</title>
        <authorList>
            <person name="Wiegand S."/>
            <person name="Jogler M."/>
            <person name="Boedeker C."/>
            <person name="Pinto D."/>
            <person name="Vollmers J."/>
            <person name="Rivas-Marin E."/>
            <person name="Kohn T."/>
            <person name="Peeters S.H."/>
            <person name="Heuer A."/>
            <person name="Rast P."/>
            <person name="Oberbeckmann S."/>
            <person name="Bunk B."/>
            <person name="Jeske O."/>
            <person name="Meyerdierks A."/>
            <person name="Storesund J.E."/>
            <person name="Kallscheuer N."/>
            <person name="Luecker S."/>
            <person name="Lage O.M."/>
            <person name="Pohl T."/>
            <person name="Merkel B.J."/>
            <person name="Hornburger P."/>
            <person name="Mueller R.-W."/>
            <person name="Bruemmer F."/>
            <person name="Labrenz M."/>
            <person name="Spormann A.M."/>
            <person name="Op den Camp H."/>
            <person name="Overmann J."/>
            <person name="Amann R."/>
            <person name="Jetten M.S.M."/>
            <person name="Mascher T."/>
            <person name="Medema M.H."/>
            <person name="Devos D.P."/>
            <person name="Kaster A.-K."/>
            <person name="Ovreas L."/>
            <person name="Rohde M."/>
            <person name="Galperin M.Y."/>
            <person name="Jogler C."/>
        </authorList>
    </citation>
    <scope>NUCLEOTIDE SEQUENCE [LARGE SCALE GENOMIC DNA]</scope>
    <source>
        <strain evidence="1 2">Spa11</strain>
    </source>
</reference>
<dbReference type="Pfam" id="PF13366">
    <property type="entry name" value="PDDEXK_3"/>
    <property type="match status" value="1"/>
</dbReference>
<organism evidence="1 2">
    <name type="scientific">Botrimarina mediterranea</name>
    <dbReference type="NCBI Taxonomy" id="2528022"/>
    <lineage>
        <taxon>Bacteria</taxon>
        <taxon>Pseudomonadati</taxon>
        <taxon>Planctomycetota</taxon>
        <taxon>Planctomycetia</taxon>
        <taxon>Pirellulales</taxon>
        <taxon>Lacipirellulaceae</taxon>
        <taxon>Botrimarina</taxon>
    </lineage>
</organism>
<dbReference type="NCBIfam" id="TIGR04256">
    <property type="entry name" value="GxxExxY"/>
    <property type="match status" value="1"/>
</dbReference>
<evidence type="ECO:0008006" key="3">
    <source>
        <dbReference type="Google" id="ProtNLM"/>
    </source>
</evidence>
<evidence type="ECO:0000313" key="2">
    <source>
        <dbReference type="Proteomes" id="UP000316426"/>
    </source>
</evidence>
<accession>A0A518K476</accession>
<protein>
    <recommendedName>
        <fullName evidence="3">GxxExxY protein</fullName>
    </recommendedName>
</protein>
<dbReference type="InterPro" id="IPR026350">
    <property type="entry name" value="GxxExxY"/>
</dbReference>
<dbReference type="KEGG" id="bmei:Spa11_07660"/>
<keyword evidence="2" id="KW-1185">Reference proteome</keyword>